<evidence type="ECO:0000256" key="7">
    <source>
        <dbReference type="ARBA" id="ARBA00022915"/>
    </source>
</evidence>
<feature type="site" description="L-lysine inhibitor binding; via carbonyl oxygen" evidence="16">
    <location>
        <position position="49"/>
    </location>
</feature>
<protein>
    <recommendedName>
        <fullName evidence="4 12">4-hydroxy-tetrahydrodipicolinate synthase</fullName>
        <shortName evidence="12">HTPA synthase</shortName>
        <ecNumber evidence="4 12">4.3.3.7</ecNumber>
    </recommendedName>
</protein>
<feature type="site" description="Part of a proton relay during catalysis" evidence="12 16">
    <location>
        <position position="44"/>
    </location>
</feature>
<evidence type="ECO:0000256" key="1">
    <source>
        <dbReference type="ARBA" id="ARBA00003294"/>
    </source>
</evidence>
<comment type="caution">
    <text evidence="12">Was originally thought to be a dihydrodipicolinate synthase (DHDPS), catalyzing the condensation of (S)-aspartate-beta-semialdehyde [(S)-ASA] and pyruvate to dihydrodipicolinate (DHDP). However, it was shown in E.coli that the product of the enzymatic reaction is not dihydrodipicolinate but in fact (4S)-4-hydroxy-2,3,4,5-tetrahydro-(2S)-dipicolinic acid (HTPA), and that the consecutive dehydration reaction leading to DHDP is not spontaneous but catalyzed by DapB.</text>
</comment>
<dbReference type="SUPFAM" id="SSF51569">
    <property type="entry name" value="Aldolase"/>
    <property type="match status" value="1"/>
</dbReference>
<dbReference type="SMART" id="SM01130">
    <property type="entry name" value="DHDPS"/>
    <property type="match status" value="1"/>
</dbReference>
<feature type="active site" description="Schiff-base intermediate with substrate" evidence="12 14">
    <location>
        <position position="161"/>
    </location>
</feature>
<comment type="function">
    <text evidence="1 12">Catalyzes the condensation of (S)-aspartate-beta-semialdehyde [(S)-ASA] and pyruvate to 4-hydroxy-tetrahydrodipicolinate (HTPA).</text>
</comment>
<keyword evidence="5 12" id="KW-0963">Cytoplasm</keyword>
<feature type="binding site" evidence="12 15">
    <location>
        <position position="45"/>
    </location>
    <ligand>
        <name>pyruvate</name>
        <dbReference type="ChEBI" id="CHEBI:15361"/>
    </ligand>
</feature>
<dbReference type="EMBL" id="FMAQ01000013">
    <property type="protein sequence ID" value="SCC25774.1"/>
    <property type="molecule type" value="Genomic_DNA"/>
</dbReference>
<feature type="site" description="Part of a proton relay during catalysis" evidence="12 16">
    <location>
        <position position="107"/>
    </location>
</feature>
<evidence type="ECO:0000256" key="15">
    <source>
        <dbReference type="PIRSR" id="PIRSR001365-2"/>
    </source>
</evidence>
<keyword evidence="18" id="KW-1185">Reference proteome</keyword>
<comment type="subunit">
    <text evidence="12">Homotetramer; dimer of dimers.</text>
</comment>
<accession>A0A1C4D2V3</accession>
<dbReference type="Gene3D" id="3.20.20.70">
    <property type="entry name" value="Aldolase class I"/>
    <property type="match status" value="1"/>
</dbReference>
<keyword evidence="6 12" id="KW-0028">Amino-acid biosynthesis</keyword>
<dbReference type="PANTHER" id="PTHR12128">
    <property type="entry name" value="DIHYDRODIPICOLINATE SYNTHASE"/>
    <property type="match status" value="1"/>
</dbReference>
<dbReference type="STRING" id="1798182.GA0061081_11317"/>
<evidence type="ECO:0000313" key="18">
    <source>
        <dbReference type="Proteomes" id="UP000199670"/>
    </source>
</evidence>
<keyword evidence="9 12" id="KW-0456">Lyase</keyword>
<dbReference type="InterPro" id="IPR013785">
    <property type="entry name" value="Aldolase_TIM"/>
</dbReference>
<evidence type="ECO:0000256" key="9">
    <source>
        <dbReference type="ARBA" id="ARBA00023239"/>
    </source>
</evidence>
<dbReference type="RefSeq" id="WP_091350169.1">
    <property type="nucleotide sequence ID" value="NZ_FMAQ01000013.1"/>
</dbReference>
<comment type="similarity">
    <text evidence="3 12 13">Belongs to the DapA family.</text>
</comment>
<keyword evidence="7 12" id="KW-0220">Diaminopimelate biosynthesis</keyword>
<dbReference type="PRINTS" id="PR00146">
    <property type="entry name" value="DHPICSNTHASE"/>
</dbReference>
<evidence type="ECO:0000256" key="4">
    <source>
        <dbReference type="ARBA" id="ARBA00012086"/>
    </source>
</evidence>
<dbReference type="NCBIfam" id="TIGR00674">
    <property type="entry name" value="dapA"/>
    <property type="match status" value="1"/>
</dbReference>
<dbReference type="CDD" id="cd00950">
    <property type="entry name" value="DHDPS"/>
    <property type="match status" value="1"/>
</dbReference>
<dbReference type="Pfam" id="PF00701">
    <property type="entry name" value="DHDPS"/>
    <property type="match status" value="1"/>
</dbReference>
<organism evidence="17 18">
    <name type="scientific">Gilliamella bombicola</name>
    <dbReference type="NCBI Taxonomy" id="1798182"/>
    <lineage>
        <taxon>Bacteria</taxon>
        <taxon>Pseudomonadati</taxon>
        <taxon>Pseudomonadota</taxon>
        <taxon>Gammaproteobacteria</taxon>
        <taxon>Orbales</taxon>
        <taxon>Orbaceae</taxon>
        <taxon>Gilliamella</taxon>
    </lineage>
</organism>
<reference evidence="18" key="1">
    <citation type="submission" date="2016-08" db="EMBL/GenBank/DDBJ databases">
        <authorList>
            <person name="Varghese N."/>
            <person name="Submissions Spin"/>
        </authorList>
    </citation>
    <scope>NUCLEOTIDE SEQUENCE [LARGE SCALE GENOMIC DNA]</scope>
    <source>
        <strain evidence="18">R-53248</strain>
    </source>
</reference>
<evidence type="ECO:0000256" key="3">
    <source>
        <dbReference type="ARBA" id="ARBA00007592"/>
    </source>
</evidence>
<comment type="catalytic activity">
    <reaction evidence="11 12">
        <text>L-aspartate 4-semialdehyde + pyruvate = (2S,4S)-4-hydroxy-2,3,4,5-tetrahydrodipicolinate + H2O + H(+)</text>
        <dbReference type="Rhea" id="RHEA:34171"/>
        <dbReference type="ChEBI" id="CHEBI:15361"/>
        <dbReference type="ChEBI" id="CHEBI:15377"/>
        <dbReference type="ChEBI" id="CHEBI:15378"/>
        <dbReference type="ChEBI" id="CHEBI:67139"/>
        <dbReference type="ChEBI" id="CHEBI:537519"/>
        <dbReference type="EC" id="4.3.3.7"/>
    </reaction>
</comment>
<dbReference type="OrthoDB" id="9782828at2"/>
<sequence>MFTGSLVALVTPMDTKGNVDHVSLKKLVEYHIANGTSGIVSVGTTGESATLDHHEHIDVIKRTIDYADGRIAIIAGTGANATKEAIELTSRVENIGVVGCLTVAPYYNKPTQEGMYQHFKAIAESTALPQILYNVPGRTSSDIKPETVGRLAKIKNIVALKDATGDLSRVYPTRKLVGPDFKLLSGDDSTFLDFMILGGDGVISVTANVAAKAVATVCQLVVNNQIKEARSLNDTLMTLHHNLFIEPNPTPAKWACARLGLMQSATIRLPLVSLSTSSIPAVEQALKEANLL</sequence>
<dbReference type="InterPro" id="IPR005263">
    <property type="entry name" value="DapA"/>
</dbReference>
<evidence type="ECO:0000256" key="2">
    <source>
        <dbReference type="ARBA" id="ARBA00005120"/>
    </source>
</evidence>
<gene>
    <name evidence="12" type="primary">dapA</name>
    <name evidence="17" type="ORF">GA0061081_11317</name>
</gene>
<feature type="site" description="L-lysine inhibitor binding" evidence="16">
    <location>
        <position position="84"/>
    </location>
</feature>
<dbReference type="Proteomes" id="UP000199670">
    <property type="component" value="Unassembled WGS sequence"/>
</dbReference>
<comment type="pathway">
    <text evidence="2 12">Amino-acid biosynthesis; L-lysine biosynthesis via DAP pathway; (S)-tetrahydrodipicolinate from L-aspartate: step 3/4.</text>
</comment>
<dbReference type="GO" id="GO:0019877">
    <property type="term" value="P:diaminopimelate biosynthetic process"/>
    <property type="evidence" value="ECO:0007669"/>
    <property type="project" value="UniProtKB-UniRule"/>
</dbReference>
<dbReference type="GO" id="GO:0005829">
    <property type="term" value="C:cytosol"/>
    <property type="evidence" value="ECO:0007669"/>
    <property type="project" value="TreeGrafter"/>
</dbReference>
<dbReference type="InterPro" id="IPR002220">
    <property type="entry name" value="DapA-like"/>
</dbReference>
<evidence type="ECO:0000256" key="14">
    <source>
        <dbReference type="PIRSR" id="PIRSR001365-1"/>
    </source>
</evidence>
<evidence type="ECO:0000256" key="10">
    <source>
        <dbReference type="ARBA" id="ARBA00023270"/>
    </source>
</evidence>
<name>A0A1C4D2V3_9GAMM</name>
<feature type="active site" description="Proton donor/acceptor" evidence="12 14">
    <location>
        <position position="133"/>
    </location>
</feature>
<dbReference type="PIRSF" id="PIRSF001365">
    <property type="entry name" value="DHDPS"/>
    <property type="match status" value="1"/>
</dbReference>
<dbReference type="UniPathway" id="UPA00034">
    <property type="reaction ID" value="UER00017"/>
</dbReference>
<dbReference type="PROSITE" id="PS00666">
    <property type="entry name" value="DHDPS_2"/>
    <property type="match status" value="1"/>
</dbReference>
<keyword evidence="8 12" id="KW-0457">Lysine biosynthesis</keyword>
<comment type="subcellular location">
    <subcellularLocation>
        <location evidence="12">Cytoplasm</location>
    </subcellularLocation>
</comment>
<proteinExistence type="inferred from homology"/>
<keyword evidence="10 12" id="KW-0704">Schiff base</keyword>
<evidence type="ECO:0000256" key="12">
    <source>
        <dbReference type="HAMAP-Rule" id="MF_00418"/>
    </source>
</evidence>
<dbReference type="AlphaFoldDB" id="A0A1C4D2V3"/>
<feature type="site" description="L-lysine inhibitor binding" evidence="16">
    <location>
        <position position="106"/>
    </location>
</feature>
<dbReference type="InterPro" id="IPR020624">
    <property type="entry name" value="Schiff_base-form_aldolases_CS"/>
</dbReference>
<evidence type="ECO:0000313" key="17">
    <source>
        <dbReference type="EMBL" id="SCC25774.1"/>
    </source>
</evidence>
<evidence type="ECO:0000256" key="6">
    <source>
        <dbReference type="ARBA" id="ARBA00022605"/>
    </source>
</evidence>
<dbReference type="InterPro" id="IPR020625">
    <property type="entry name" value="Schiff_base-form_aldolases_AS"/>
</dbReference>
<dbReference type="GO" id="GO:0008840">
    <property type="term" value="F:4-hydroxy-tetrahydrodipicolinate synthase activity"/>
    <property type="evidence" value="ECO:0007669"/>
    <property type="project" value="UniProtKB-UniRule"/>
</dbReference>
<dbReference type="GO" id="GO:0009089">
    <property type="term" value="P:lysine biosynthetic process via diaminopimelate"/>
    <property type="evidence" value="ECO:0007669"/>
    <property type="project" value="UniProtKB-UniRule"/>
</dbReference>
<evidence type="ECO:0000256" key="11">
    <source>
        <dbReference type="ARBA" id="ARBA00047836"/>
    </source>
</evidence>
<evidence type="ECO:0000256" key="13">
    <source>
        <dbReference type="PIRNR" id="PIRNR001365"/>
    </source>
</evidence>
<feature type="binding site" evidence="12 15">
    <location>
        <position position="203"/>
    </location>
    <ligand>
        <name>pyruvate</name>
        <dbReference type="ChEBI" id="CHEBI:15361"/>
    </ligand>
</feature>
<feature type="site" description="L-lysine inhibitor binding" evidence="16">
    <location>
        <position position="80"/>
    </location>
</feature>
<dbReference type="PROSITE" id="PS00665">
    <property type="entry name" value="DHDPS_1"/>
    <property type="match status" value="1"/>
</dbReference>
<evidence type="ECO:0000256" key="16">
    <source>
        <dbReference type="PIRSR" id="PIRSR001365-3"/>
    </source>
</evidence>
<dbReference type="HAMAP" id="MF_00418">
    <property type="entry name" value="DapA"/>
    <property type="match status" value="1"/>
</dbReference>
<evidence type="ECO:0000256" key="5">
    <source>
        <dbReference type="ARBA" id="ARBA00022490"/>
    </source>
</evidence>
<evidence type="ECO:0000256" key="8">
    <source>
        <dbReference type="ARBA" id="ARBA00023154"/>
    </source>
</evidence>
<dbReference type="EC" id="4.3.3.7" evidence="4 12"/>
<dbReference type="PANTHER" id="PTHR12128:SF66">
    <property type="entry name" value="4-HYDROXY-2-OXOGLUTARATE ALDOLASE, MITOCHONDRIAL"/>
    <property type="match status" value="1"/>
</dbReference>